<dbReference type="InterPro" id="IPR006700">
    <property type="entry name" value="RsmE"/>
</dbReference>
<dbReference type="GO" id="GO:0070475">
    <property type="term" value="P:rRNA base methylation"/>
    <property type="evidence" value="ECO:0007669"/>
    <property type="project" value="TreeGrafter"/>
</dbReference>
<keyword evidence="8 12" id="KW-0808">Transferase</keyword>
<dbReference type="Gene3D" id="3.40.1280.10">
    <property type="match status" value="1"/>
</dbReference>
<evidence type="ECO:0000256" key="7">
    <source>
        <dbReference type="ARBA" id="ARBA00022603"/>
    </source>
</evidence>
<keyword evidence="16" id="KW-1185">Reference proteome</keyword>
<feature type="domain" description="Ribosomal RNA small subunit methyltransferase E methyltransferase" evidence="13">
    <location>
        <begin position="82"/>
        <end position="239"/>
    </location>
</feature>
<dbReference type="PIRSF" id="PIRSF015601">
    <property type="entry name" value="MTase_slr0722"/>
    <property type="match status" value="1"/>
</dbReference>
<dbReference type="Gene3D" id="2.40.240.20">
    <property type="entry name" value="Hypothetical PUA domain-like, domain 1"/>
    <property type="match status" value="1"/>
</dbReference>
<evidence type="ECO:0000256" key="3">
    <source>
        <dbReference type="ARBA" id="ARBA00012328"/>
    </source>
</evidence>
<dbReference type="Pfam" id="PF04452">
    <property type="entry name" value="Methyltrans_RNA"/>
    <property type="match status" value="1"/>
</dbReference>
<evidence type="ECO:0000256" key="1">
    <source>
        <dbReference type="ARBA" id="ARBA00004496"/>
    </source>
</evidence>
<dbReference type="SUPFAM" id="SSF75217">
    <property type="entry name" value="alpha/beta knot"/>
    <property type="match status" value="1"/>
</dbReference>
<dbReference type="PANTHER" id="PTHR30027:SF3">
    <property type="entry name" value="16S RRNA (URACIL(1498)-N(3))-METHYLTRANSFERASE"/>
    <property type="match status" value="1"/>
</dbReference>
<keyword evidence="6 12" id="KW-0698">rRNA processing</keyword>
<comment type="function">
    <text evidence="10 12">Specifically methylates the N3 position of the uracil ring of uridine 1498 (m3U1498) in 16S rRNA. Acts on the fully assembled 30S ribosomal subunit.</text>
</comment>
<evidence type="ECO:0000256" key="6">
    <source>
        <dbReference type="ARBA" id="ARBA00022552"/>
    </source>
</evidence>
<dbReference type="AlphaFoldDB" id="A0A9X2KSD4"/>
<dbReference type="InterPro" id="IPR029026">
    <property type="entry name" value="tRNA_m1G_MTases_N"/>
</dbReference>
<dbReference type="RefSeq" id="WP_254287670.1">
    <property type="nucleotide sequence ID" value="NZ_JAMLDY010000002.1"/>
</dbReference>
<evidence type="ECO:0000256" key="10">
    <source>
        <dbReference type="ARBA" id="ARBA00025699"/>
    </source>
</evidence>
<gene>
    <name evidence="15" type="ORF">M9979_02040</name>
</gene>
<evidence type="ECO:0000259" key="14">
    <source>
        <dbReference type="Pfam" id="PF20260"/>
    </source>
</evidence>
<evidence type="ECO:0000256" key="4">
    <source>
        <dbReference type="ARBA" id="ARBA00013673"/>
    </source>
</evidence>
<dbReference type="EC" id="2.1.1.193" evidence="3 12"/>
<dbReference type="Pfam" id="PF20260">
    <property type="entry name" value="PUA_4"/>
    <property type="match status" value="1"/>
</dbReference>
<evidence type="ECO:0000313" key="15">
    <source>
        <dbReference type="EMBL" id="MCP3733663.1"/>
    </source>
</evidence>
<evidence type="ECO:0000256" key="5">
    <source>
        <dbReference type="ARBA" id="ARBA00022490"/>
    </source>
</evidence>
<dbReference type="NCBIfam" id="TIGR00046">
    <property type="entry name" value="RsmE family RNA methyltransferase"/>
    <property type="match status" value="1"/>
</dbReference>
<evidence type="ECO:0000256" key="12">
    <source>
        <dbReference type="PIRNR" id="PIRNR015601"/>
    </source>
</evidence>
<evidence type="ECO:0000313" key="16">
    <source>
        <dbReference type="Proteomes" id="UP001139486"/>
    </source>
</evidence>
<organism evidence="15 16">
    <name type="scientific">Sphingomonas liriopis</name>
    <dbReference type="NCBI Taxonomy" id="2949094"/>
    <lineage>
        <taxon>Bacteria</taxon>
        <taxon>Pseudomonadati</taxon>
        <taxon>Pseudomonadota</taxon>
        <taxon>Alphaproteobacteria</taxon>
        <taxon>Sphingomonadales</taxon>
        <taxon>Sphingomonadaceae</taxon>
        <taxon>Sphingomonas</taxon>
    </lineage>
</organism>
<evidence type="ECO:0000256" key="11">
    <source>
        <dbReference type="ARBA" id="ARBA00047944"/>
    </source>
</evidence>
<dbReference type="Proteomes" id="UP001139486">
    <property type="component" value="Unassembled WGS sequence"/>
</dbReference>
<keyword evidence="7 12" id="KW-0489">Methyltransferase</keyword>
<comment type="catalytic activity">
    <reaction evidence="11 12">
        <text>uridine(1498) in 16S rRNA + S-adenosyl-L-methionine = N(3)-methyluridine(1498) in 16S rRNA + S-adenosyl-L-homocysteine + H(+)</text>
        <dbReference type="Rhea" id="RHEA:42920"/>
        <dbReference type="Rhea" id="RHEA-COMP:10283"/>
        <dbReference type="Rhea" id="RHEA-COMP:10284"/>
        <dbReference type="ChEBI" id="CHEBI:15378"/>
        <dbReference type="ChEBI" id="CHEBI:57856"/>
        <dbReference type="ChEBI" id="CHEBI:59789"/>
        <dbReference type="ChEBI" id="CHEBI:65315"/>
        <dbReference type="ChEBI" id="CHEBI:74502"/>
        <dbReference type="EC" id="2.1.1.193"/>
    </reaction>
</comment>
<dbReference type="GO" id="GO:0005737">
    <property type="term" value="C:cytoplasm"/>
    <property type="evidence" value="ECO:0007669"/>
    <property type="project" value="UniProtKB-SubCell"/>
</dbReference>
<evidence type="ECO:0000259" key="13">
    <source>
        <dbReference type="Pfam" id="PF04452"/>
    </source>
</evidence>
<proteinExistence type="inferred from homology"/>
<name>A0A9X2KSD4_9SPHN</name>
<dbReference type="NCBIfam" id="NF008696">
    <property type="entry name" value="PRK11713.3-5"/>
    <property type="match status" value="1"/>
</dbReference>
<dbReference type="PANTHER" id="PTHR30027">
    <property type="entry name" value="RIBOSOMAL RNA SMALL SUBUNIT METHYLTRANSFERASE E"/>
    <property type="match status" value="1"/>
</dbReference>
<dbReference type="InterPro" id="IPR015947">
    <property type="entry name" value="PUA-like_sf"/>
</dbReference>
<keyword evidence="5 12" id="KW-0963">Cytoplasm</keyword>
<evidence type="ECO:0000256" key="2">
    <source>
        <dbReference type="ARBA" id="ARBA00005528"/>
    </source>
</evidence>
<comment type="similarity">
    <text evidence="2 12">Belongs to the RNA methyltransferase RsmE family.</text>
</comment>
<accession>A0A9X2KSD4</accession>
<comment type="subcellular location">
    <subcellularLocation>
        <location evidence="1 12">Cytoplasm</location>
    </subcellularLocation>
</comment>
<dbReference type="SUPFAM" id="SSF88697">
    <property type="entry name" value="PUA domain-like"/>
    <property type="match status" value="1"/>
</dbReference>
<dbReference type="InterPro" id="IPR029028">
    <property type="entry name" value="Alpha/beta_knot_MTases"/>
</dbReference>
<feature type="domain" description="Ribosomal RNA small subunit methyltransferase E PUA-like" evidence="14">
    <location>
        <begin position="28"/>
        <end position="74"/>
    </location>
</feature>
<dbReference type="InterPro" id="IPR046886">
    <property type="entry name" value="RsmE_MTase_dom"/>
</dbReference>
<dbReference type="EMBL" id="JAMLDY010000002">
    <property type="protein sequence ID" value="MCP3733663.1"/>
    <property type="molecule type" value="Genomic_DNA"/>
</dbReference>
<dbReference type="InterPro" id="IPR046887">
    <property type="entry name" value="RsmE_PUA-like"/>
</dbReference>
<dbReference type="CDD" id="cd18084">
    <property type="entry name" value="RsmE-like"/>
    <property type="match status" value="1"/>
</dbReference>
<protein>
    <recommendedName>
        <fullName evidence="4 12">Ribosomal RNA small subunit methyltransferase E</fullName>
        <ecNumber evidence="3 12">2.1.1.193</ecNumber>
    </recommendedName>
</protein>
<sequence>MTATPAWPPQSAPRLFVEHELAPGPLRIDGPAAHYLVSVMRMAPGDPVKLFDDVTGEWLATAAQVGRRDLTVDVSTRLREREPVPDLWLCAAPLKKGRVDWLAEKACELGVDRLVPVLTSRTVVDKLKADRLRAHMIEAAEQCARTALPSLAEPVKLAALLRDWPENRALFFADETGGVPALAAMRAHRGPAAILIGPEGGFTAEERDAIRACRQAIGVGLGPRILRADTAAAAAVSLWMAAAGDW</sequence>
<dbReference type="GO" id="GO:0070042">
    <property type="term" value="F:rRNA (uridine-N3-)-methyltransferase activity"/>
    <property type="evidence" value="ECO:0007669"/>
    <property type="project" value="TreeGrafter"/>
</dbReference>
<evidence type="ECO:0000256" key="9">
    <source>
        <dbReference type="ARBA" id="ARBA00022691"/>
    </source>
</evidence>
<comment type="caution">
    <text evidence="15">The sequence shown here is derived from an EMBL/GenBank/DDBJ whole genome shotgun (WGS) entry which is preliminary data.</text>
</comment>
<evidence type="ECO:0000256" key="8">
    <source>
        <dbReference type="ARBA" id="ARBA00022679"/>
    </source>
</evidence>
<keyword evidence="9 12" id="KW-0949">S-adenosyl-L-methionine</keyword>
<reference evidence="15" key="1">
    <citation type="submission" date="2022-05" db="EMBL/GenBank/DDBJ databases">
        <title>Sphingomonas sp. strain RP10 Genome sequencing and assembly.</title>
        <authorList>
            <person name="Kim I."/>
        </authorList>
    </citation>
    <scope>NUCLEOTIDE SEQUENCE</scope>
    <source>
        <strain evidence="15">RP10</strain>
    </source>
</reference>